<feature type="non-terminal residue" evidence="1">
    <location>
        <position position="134"/>
    </location>
</feature>
<feature type="non-terminal residue" evidence="1">
    <location>
        <position position="1"/>
    </location>
</feature>
<dbReference type="EMBL" id="CAJOBA010118778">
    <property type="protein sequence ID" value="CAF4574562.1"/>
    <property type="molecule type" value="Genomic_DNA"/>
</dbReference>
<evidence type="ECO:0000313" key="1">
    <source>
        <dbReference type="EMBL" id="CAF4574562.1"/>
    </source>
</evidence>
<dbReference type="Gene3D" id="1.25.40.20">
    <property type="entry name" value="Ankyrin repeat-containing domain"/>
    <property type="match status" value="1"/>
</dbReference>
<name>A0A8S2YRX5_9BILA</name>
<accession>A0A8S2YRX5</accession>
<reference evidence="1" key="1">
    <citation type="submission" date="2021-02" db="EMBL/GenBank/DDBJ databases">
        <authorList>
            <person name="Nowell W R."/>
        </authorList>
    </citation>
    <scope>NUCLEOTIDE SEQUENCE</scope>
</reference>
<gene>
    <name evidence="1" type="ORF">TMI583_LOCUS50258</name>
</gene>
<dbReference type="InterPro" id="IPR036770">
    <property type="entry name" value="Ankyrin_rpt-contain_sf"/>
</dbReference>
<proteinExistence type="predicted"/>
<comment type="caution">
    <text evidence="1">The sequence shown here is derived from an EMBL/GenBank/DDBJ whole genome shotgun (WGS) entry which is preliminary data.</text>
</comment>
<protein>
    <recommendedName>
        <fullName evidence="3">ANK_REP_REGION domain-containing protein</fullName>
    </recommendedName>
</protein>
<dbReference type="SUPFAM" id="SSF48403">
    <property type="entry name" value="Ankyrin repeat"/>
    <property type="match status" value="1"/>
</dbReference>
<evidence type="ECO:0000313" key="2">
    <source>
        <dbReference type="Proteomes" id="UP000682733"/>
    </source>
</evidence>
<organism evidence="1 2">
    <name type="scientific">Didymodactylos carnosus</name>
    <dbReference type="NCBI Taxonomy" id="1234261"/>
    <lineage>
        <taxon>Eukaryota</taxon>
        <taxon>Metazoa</taxon>
        <taxon>Spiralia</taxon>
        <taxon>Gnathifera</taxon>
        <taxon>Rotifera</taxon>
        <taxon>Eurotatoria</taxon>
        <taxon>Bdelloidea</taxon>
        <taxon>Philodinida</taxon>
        <taxon>Philodinidae</taxon>
        <taxon>Didymodactylos</taxon>
    </lineage>
</organism>
<sequence length="134" mass="15036">SPFSILTRSKHFKVASYLNWRLSDELTKAVNSNDLPSVRRLVHAGASVDSQNKQNLLTAVQHNNLEMVVFLCEMGARISDECLEQSGTRPQIISFLNQRRIERKLRLAAAQGNFNTVVQCQREGADINAKNCHG</sequence>
<evidence type="ECO:0008006" key="3">
    <source>
        <dbReference type="Google" id="ProtNLM"/>
    </source>
</evidence>
<dbReference type="Proteomes" id="UP000682733">
    <property type="component" value="Unassembled WGS sequence"/>
</dbReference>
<dbReference type="AlphaFoldDB" id="A0A8S2YRX5"/>